<name>A0A7V8FJ75_STEMA</name>
<dbReference type="EMBL" id="WNDS01000001">
    <property type="protein sequence ID" value="KAF1017048.1"/>
    <property type="molecule type" value="Genomic_DNA"/>
</dbReference>
<sequence>MRPALTRCTLAATLALLAVGCSPQPAADAAQAPDVSETAPPEASRAAAAPAQDATAAFSEDAPGGLRVAAVPGMHAAPDFKRSYLALDSWKLFAEPGSQGTPLVALVRDGSNEITAAELRIGRSTDAAAVKACLALPAEATSAADSVAVGGVPFTHFSSGDAAMSHYLSAESYRAVQGGACYAIDLVVNGIRPEVYDPPRVAPFPQDDAKAQLQKALAAVSWQH</sequence>
<evidence type="ECO:0000256" key="2">
    <source>
        <dbReference type="SAM" id="SignalP"/>
    </source>
</evidence>
<dbReference type="AlphaFoldDB" id="A0A7V8FJ75"/>
<protein>
    <recommendedName>
        <fullName evidence="5">Lipoprotein</fullName>
    </recommendedName>
</protein>
<evidence type="ECO:0000313" key="4">
    <source>
        <dbReference type="Proteomes" id="UP000487117"/>
    </source>
</evidence>
<gene>
    <name evidence="3" type="ORF">GAK31_00307</name>
</gene>
<evidence type="ECO:0008006" key="5">
    <source>
        <dbReference type="Google" id="ProtNLM"/>
    </source>
</evidence>
<reference evidence="4" key="1">
    <citation type="journal article" date="2020" name="MBio">
        <title>Horizontal gene transfer to a defensive symbiont with a reduced genome amongst a multipartite beetle microbiome.</title>
        <authorList>
            <person name="Waterworth S.C."/>
            <person name="Florez L.V."/>
            <person name="Rees E.R."/>
            <person name="Hertweck C."/>
            <person name="Kaltenpoth M."/>
            <person name="Kwan J.C."/>
        </authorList>
    </citation>
    <scope>NUCLEOTIDE SEQUENCE [LARGE SCALE GENOMIC DNA]</scope>
</reference>
<dbReference type="Proteomes" id="UP000487117">
    <property type="component" value="Unassembled WGS sequence"/>
</dbReference>
<accession>A0A7V8FJ75</accession>
<feature type="chain" id="PRO_5031260330" description="Lipoprotein" evidence="2">
    <location>
        <begin position="27"/>
        <end position="224"/>
    </location>
</feature>
<comment type="caution">
    <text evidence="3">The sequence shown here is derived from an EMBL/GenBank/DDBJ whole genome shotgun (WGS) entry which is preliminary data.</text>
</comment>
<dbReference type="PROSITE" id="PS51257">
    <property type="entry name" value="PROKAR_LIPOPROTEIN"/>
    <property type="match status" value="1"/>
</dbReference>
<keyword evidence="2" id="KW-0732">Signal</keyword>
<proteinExistence type="predicted"/>
<feature type="region of interest" description="Disordered" evidence="1">
    <location>
        <begin position="27"/>
        <end position="52"/>
    </location>
</feature>
<organism evidence="3 4">
    <name type="scientific">Stenotrophomonas maltophilia</name>
    <name type="common">Pseudomonas maltophilia</name>
    <name type="synonym">Xanthomonas maltophilia</name>
    <dbReference type="NCBI Taxonomy" id="40324"/>
    <lineage>
        <taxon>Bacteria</taxon>
        <taxon>Pseudomonadati</taxon>
        <taxon>Pseudomonadota</taxon>
        <taxon>Gammaproteobacteria</taxon>
        <taxon>Lysobacterales</taxon>
        <taxon>Lysobacteraceae</taxon>
        <taxon>Stenotrophomonas</taxon>
        <taxon>Stenotrophomonas maltophilia group</taxon>
    </lineage>
</organism>
<evidence type="ECO:0000256" key="1">
    <source>
        <dbReference type="SAM" id="MobiDB-lite"/>
    </source>
</evidence>
<feature type="signal peptide" evidence="2">
    <location>
        <begin position="1"/>
        <end position="26"/>
    </location>
</feature>
<evidence type="ECO:0000313" key="3">
    <source>
        <dbReference type="EMBL" id="KAF1017048.1"/>
    </source>
</evidence>